<evidence type="ECO:0000313" key="4">
    <source>
        <dbReference type="Proteomes" id="UP001595579"/>
    </source>
</evidence>
<dbReference type="EMBL" id="JBHRUG010000012">
    <property type="protein sequence ID" value="MFC3282948.1"/>
    <property type="molecule type" value="Genomic_DNA"/>
</dbReference>
<dbReference type="Pfam" id="PF01261">
    <property type="entry name" value="AP_endonuc_2"/>
    <property type="match status" value="1"/>
</dbReference>
<sequence length="126" mass="13827">MSFANRRRLPHGEPSDPQALTAVTPDPGQNDHRAGPGTNLGHRFEHLAEIIDRVDDQSRDGVCVDSCHAFAAGYDLRAPRIDSIPLILETIGPALWSEEIAWLRAQQPPAPSKLGDSNDINTIRDE</sequence>
<dbReference type="PANTHER" id="PTHR21445:SF0">
    <property type="entry name" value="APURINIC-APYRIMIDINIC ENDONUCLEASE"/>
    <property type="match status" value="1"/>
</dbReference>
<dbReference type="InterPro" id="IPR001719">
    <property type="entry name" value="AP_endonuc_2"/>
</dbReference>
<dbReference type="SUPFAM" id="SSF51658">
    <property type="entry name" value="Xylose isomerase-like"/>
    <property type="match status" value="1"/>
</dbReference>
<dbReference type="RefSeq" id="WP_386772022.1">
    <property type="nucleotide sequence ID" value="NZ_JBHRUG010000012.1"/>
</dbReference>
<protein>
    <submittedName>
        <fullName evidence="3">TIM barrel protein</fullName>
    </submittedName>
</protein>
<dbReference type="InterPro" id="IPR036237">
    <property type="entry name" value="Xyl_isomerase-like_sf"/>
</dbReference>
<reference evidence="4" key="1">
    <citation type="journal article" date="2019" name="Int. J. Syst. Evol. Microbiol.">
        <title>The Global Catalogue of Microorganisms (GCM) 10K type strain sequencing project: providing services to taxonomists for standard genome sequencing and annotation.</title>
        <authorList>
            <consortium name="The Broad Institute Genomics Platform"/>
            <consortium name="The Broad Institute Genome Sequencing Center for Infectious Disease"/>
            <person name="Wu L."/>
            <person name="Ma J."/>
        </authorList>
    </citation>
    <scope>NUCLEOTIDE SEQUENCE [LARGE SCALE GENOMIC DNA]</scope>
    <source>
        <strain evidence="4">CECT 7698</strain>
    </source>
</reference>
<keyword evidence="4" id="KW-1185">Reference proteome</keyword>
<dbReference type="Gene3D" id="3.20.20.150">
    <property type="entry name" value="Divalent-metal-dependent TIM barrel enzymes"/>
    <property type="match status" value="1"/>
</dbReference>
<gene>
    <name evidence="3" type="ORF">ACFOEV_04910</name>
</gene>
<dbReference type="InterPro" id="IPR013022">
    <property type="entry name" value="Xyl_isomerase-like_TIM-brl"/>
</dbReference>
<evidence type="ECO:0000259" key="2">
    <source>
        <dbReference type="Pfam" id="PF01261"/>
    </source>
</evidence>
<feature type="domain" description="Xylose isomerase-like TIM barrel" evidence="2">
    <location>
        <begin position="34"/>
        <end position="75"/>
    </location>
</feature>
<comment type="caution">
    <text evidence="3">The sequence shown here is derived from an EMBL/GenBank/DDBJ whole genome shotgun (WGS) entry which is preliminary data.</text>
</comment>
<dbReference type="PANTHER" id="PTHR21445">
    <property type="entry name" value="ENDONUCLEASE IV ENDODEOXYRIBONUCLEASE IV"/>
    <property type="match status" value="1"/>
</dbReference>
<accession>A0ABV7LKE3</accession>
<name>A0ABV7LKE3_9GAMM</name>
<evidence type="ECO:0000313" key="3">
    <source>
        <dbReference type="EMBL" id="MFC3282948.1"/>
    </source>
</evidence>
<dbReference type="Proteomes" id="UP001595579">
    <property type="component" value="Unassembled WGS sequence"/>
</dbReference>
<organism evidence="3 4">
    <name type="scientific">Litchfieldella rifensis</name>
    <dbReference type="NCBI Taxonomy" id="762643"/>
    <lineage>
        <taxon>Bacteria</taxon>
        <taxon>Pseudomonadati</taxon>
        <taxon>Pseudomonadota</taxon>
        <taxon>Gammaproteobacteria</taxon>
        <taxon>Oceanospirillales</taxon>
        <taxon>Halomonadaceae</taxon>
        <taxon>Litchfieldella</taxon>
    </lineage>
</organism>
<feature type="region of interest" description="Disordered" evidence="1">
    <location>
        <begin position="107"/>
        <end position="126"/>
    </location>
</feature>
<feature type="region of interest" description="Disordered" evidence="1">
    <location>
        <begin position="1"/>
        <end position="39"/>
    </location>
</feature>
<evidence type="ECO:0000256" key="1">
    <source>
        <dbReference type="SAM" id="MobiDB-lite"/>
    </source>
</evidence>
<proteinExistence type="predicted"/>